<accession>A0A2P5CBN9</accession>
<dbReference type="EMBL" id="JXTB01000149">
    <property type="protein sequence ID" value="PON58404.1"/>
    <property type="molecule type" value="Genomic_DNA"/>
</dbReference>
<dbReference type="Proteomes" id="UP000237105">
    <property type="component" value="Unassembled WGS sequence"/>
</dbReference>
<gene>
    <name evidence="1" type="ORF">PanWU01x14_166160</name>
</gene>
<protein>
    <submittedName>
        <fullName evidence="1">Uncharacterized protein</fullName>
    </submittedName>
</protein>
<evidence type="ECO:0000313" key="2">
    <source>
        <dbReference type="Proteomes" id="UP000237105"/>
    </source>
</evidence>
<dbReference type="AlphaFoldDB" id="A0A2P5CBN9"/>
<name>A0A2P5CBN9_PARAD</name>
<sequence>MQTNERRVVWASSGVKQSDEAARDSARHRQWLGRSSALVCGKERVRWDGSGALVWQGRLRCSRVVHCVSVLVWWWSGCGEIENREQYSETKVLVLSAPIRFAR</sequence>
<comment type="caution">
    <text evidence="1">The sequence shown here is derived from an EMBL/GenBank/DDBJ whole genome shotgun (WGS) entry which is preliminary data.</text>
</comment>
<reference evidence="2" key="1">
    <citation type="submission" date="2016-06" db="EMBL/GenBank/DDBJ databases">
        <title>Parallel loss of symbiosis genes in relatives of nitrogen-fixing non-legume Parasponia.</title>
        <authorList>
            <person name="Van Velzen R."/>
            <person name="Holmer R."/>
            <person name="Bu F."/>
            <person name="Rutten L."/>
            <person name="Van Zeijl A."/>
            <person name="Liu W."/>
            <person name="Santuari L."/>
            <person name="Cao Q."/>
            <person name="Sharma T."/>
            <person name="Shen D."/>
            <person name="Roswanjaya Y."/>
            <person name="Wardhani T."/>
            <person name="Kalhor M.S."/>
            <person name="Jansen J."/>
            <person name="Van den Hoogen J."/>
            <person name="Gungor B."/>
            <person name="Hartog M."/>
            <person name="Hontelez J."/>
            <person name="Verver J."/>
            <person name="Yang W.-C."/>
            <person name="Schijlen E."/>
            <person name="Repin R."/>
            <person name="Schilthuizen M."/>
            <person name="Schranz E."/>
            <person name="Heidstra R."/>
            <person name="Miyata K."/>
            <person name="Fedorova E."/>
            <person name="Kohlen W."/>
            <person name="Bisseling T."/>
            <person name="Smit S."/>
            <person name="Geurts R."/>
        </authorList>
    </citation>
    <scope>NUCLEOTIDE SEQUENCE [LARGE SCALE GENOMIC DNA]</scope>
    <source>
        <strain evidence="2">cv. WU1-14</strain>
    </source>
</reference>
<organism evidence="1 2">
    <name type="scientific">Parasponia andersonii</name>
    <name type="common">Sponia andersonii</name>
    <dbReference type="NCBI Taxonomy" id="3476"/>
    <lineage>
        <taxon>Eukaryota</taxon>
        <taxon>Viridiplantae</taxon>
        <taxon>Streptophyta</taxon>
        <taxon>Embryophyta</taxon>
        <taxon>Tracheophyta</taxon>
        <taxon>Spermatophyta</taxon>
        <taxon>Magnoliopsida</taxon>
        <taxon>eudicotyledons</taxon>
        <taxon>Gunneridae</taxon>
        <taxon>Pentapetalae</taxon>
        <taxon>rosids</taxon>
        <taxon>fabids</taxon>
        <taxon>Rosales</taxon>
        <taxon>Cannabaceae</taxon>
        <taxon>Parasponia</taxon>
    </lineage>
</organism>
<keyword evidence="2" id="KW-1185">Reference proteome</keyword>
<evidence type="ECO:0000313" key="1">
    <source>
        <dbReference type="EMBL" id="PON58404.1"/>
    </source>
</evidence>
<proteinExistence type="predicted"/>